<dbReference type="AlphaFoldDB" id="A0A6J0BJV2"/>
<keyword evidence="1" id="KW-1185">Reference proteome</keyword>
<protein>
    <submittedName>
        <fullName evidence="2">Beta-1,4-glucuronyltransferase 1</fullName>
    </submittedName>
</protein>
<evidence type="ECO:0000313" key="2">
    <source>
        <dbReference type="RefSeq" id="XP_015514841.2"/>
    </source>
</evidence>
<sequence>MVSGLRRGRRIAVFVAGLVAAVIFAHLLASRGSSVLVWSEKTARAKQPVAITEQIQEFGLVYAAGVYMAGRRPRNLTFCEWAHGLPRSLSYTSADIAWSPEAGEKGPYRVLSGVLGGYAGAEAPPVTLCTHATAEQVYAVVELARRWEGPISLAIFAPGLDAGLAVALLERACGCEPGMARVAVQLIFPAGRPPALRPRSQALGDCAASDIQLRESETERKSRNMMYPVNVARNVARSNARTPRVLVSDIELLPSENLASGFVEMVRGRPPRVGVVFVVPAFEVEANEKPPNTKHELLMAARAGVGGYFHRFVCAHCQKFPGLTRWMLRPDPGRVRPSVVTRREFPHHRWEPVYIGTREDPLYTEDMSWEGRQDKMAQMLEMCLLSYRLVVLDGAFLVHAPGVKRRPTSIDNRREAWRRPYERRNSRIYQSVVRRLQKQYPANPRCRQ</sequence>
<organism evidence="2">
    <name type="scientific">Neodiprion lecontei</name>
    <name type="common">Redheaded pine sawfly</name>
    <dbReference type="NCBI Taxonomy" id="441921"/>
    <lineage>
        <taxon>Eukaryota</taxon>
        <taxon>Metazoa</taxon>
        <taxon>Ecdysozoa</taxon>
        <taxon>Arthropoda</taxon>
        <taxon>Hexapoda</taxon>
        <taxon>Insecta</taxon>
        <taxon>Pterygota</taxon>
        <taxon>Neoptera</taxon>
        <taxon>Endopterygota</taxon>
        <taxon>Hymenoptera</taxon>
        <taxon>Tenthredinoidea</taxon>
        <taxon>Diprionidae</taxon>
        <taxon>Diprioninae</taxon>
        <taxon>Neodiprion</taxon>
    </lineage>
</organism>
<dbReference type="GeneID" id="107220678"/>
<dbReference type="PANTHER" id="PTHR47412:SF1">
    <property type="entry name" value="FI01434P-RELATED"/>
    <property type="match status" value="1"/>
</dbReference>
<accession>A0A6J0BJV2</accession>
<dbReference type="InParanoid" id="A0A6J0BJV2"/>
<dbReference type="KEGG" id="nlo:107220678"/>
<evidence type="ECO:0000313" key="1">
    <source>
        <dbReference type="Proteomes" id="UP000829291"/>
    </source>
</evidence>
<dbReference type="RefSeq" id="XP_015514841.2">
    <property type="nucleotide sequence ID" value="XM_015659355.2"/>
</dbReference>
<dbReference type="PANTHER" id="PTHR47412">
    <property type="entry name" value="FI01434P-RELATED"/>
    <property type="match status" value="1"/>
</dbReference>
<dbReference type="OrthoDB" id="9974378at2759"/>
<dbReference type="Pfam" id="PF13896">
    <property type="entry name" value="Glyco_transf_49"/>
    <property type="match status" value="1"/>
</dbReference>
<dbReference type="Proteomes" id="UP000829291">
    <property type="component" value="Chromosome 4"/>
</dbReference>
<name>A0A6J0BJV2_NEOLC</name>
<reference evidence="2" key="1">
    <citation type="submission" date="2025-08" db="UniProtKB">
        <authorList>
            <consortium name="RefSeq"/>
        </authorList>
    </citation>
    <scope>IDENTIFICATION</scope>
    <source>
        <tissue evidence="2">Thorax and Abdomen</tissue>
    </source>
</reference>
<proteinExistence type="predicted"/>
<gene>
    <name evidence="2" type="primary">LOC107220678</name>
</gene>